<protein>
    <recommendedName>
        <fullName evidence="2">protein-tyrosine-phosphatase</fullName>
        <ecNumber evidence="2">3.1.3.48</ecNumber>
    </recommendedName>
</protein>
<dbReference type="Pfam" id="PF22785">
    <property type="entry name" value="Tc-R-P"/>
    <property type="match status" value="1"/>
</dbReference>
<feature type="domain" description="Tyrosine specific protein phosphatases" evidence="7">
    <location>
        <begin position="280"/>
        <end position="342"/>
    </location>
</feature>
<dbReference type="AlphaFoldDB" id="A0A9W7C907"/>
<comment type="similarity">
    <text evidence="1">Belongs to the protein-tyrosine phosphatase family. Non-receptor class CDC14 subfamily.</text>
</comment>
<evidence type="ECO:0000313" key="9">
    <source>
        <dbReference type="Proteomes" id="UP001165085"/>
    </source>
</evidence>
<evidence type="ECO:0000256" key="2">
    <source>
        <dbReference type="ARBA" id="ARBA00013064"/>
    </source>
</evidence>
<organism evidence="8 9">
    <name type="scientific">Triparma strigata</name>
    <dbReference type="NCBI Taxonomy" id="1606541"/>
    <lineage>
        <taxon>Eukaryota</taxon>
        <taxon>Sar</taxon>
        <taxon>Stramenopiles</taxon>
        <taxon>Ochrophyta</taxon>
        <taxon>Bolidophyceae</taxon>
        <taxon>Parmales</taxon>
        <taxon>Triparmaceae</taxon>
        <taxon>Triparma</taxon>
    </lineage>
</organism>
<keyword evidence="9" id="KW-1185">Reference proteome</keyword>
<accession>A0A9W7C907</accession>
<dbReference type="GO" id="GO:0004725">
    <property type="term" value="F:protein tyrosine phosphatase activity"/>
    <property type="evidence" value="ECO:0007669"/>
    <property type="project" value="UniProtKB-EC"/>
</dbReference>
<keyword evidence="4" id="KW-0904">Protein phosphatase</keyword>
<dbReference type="PROSITE" id="PS50056">
    <property type="entry name" value="TYR_PHOSPHATASE_2"/>
    <property type="match status" value="1"/>
</dbReference>
<evidence type="ECO:0000313" key="8">
    <source>
        <dbReference type="EMBL" id="GMI01395.1"/>
    </source>
</evidence>
<feature type="compositionally biased region" description="Polar residues" evidence="5">
    <location>
        <begin position="403"/>
        <end position="416"/>
    </location>
</feature>
<comment type="caution">
    <text evidence="8">The sequence shown here is derived from an EMBL/GenBank/DDBJ whole genome shotgun (WGS) entry which is preliminary data.</text>
</comment>
<dbReference type="InterPro" id="IPR000387">
    <property type="entry name" value="Tyr_Pase_dom"/>
</dbReference>
<evidence type="ECO:0000256" key="5">
    <source>
        <dbReference type="SAM" id="MobiDB-lite"/>
    </source>
</evidence>
<proteinExistence type="inferred from homology"/>
<dbReference type="InterPro" id="IPR020422">
    <property type="entry name" value="TYR_PHOSPHATASE_DUAL_dom"/>
</dbReference>
<dbReference type="OrthoDB" id="266663at2759"/>
<dbReference type="EMBL" id="BRXY01000580">
    <property type="protein sequence ID" value="GMI01395.1"/>
    <property type="molecule type" value="Genomic_DNA"/>
</dbReference>
<feature type="region of interest" description="Disordered" evidence="5">
    <location>
        <begin position="364"/>
        <end position="495"/>
    </location>
</feature>
<dbReference type="CDD" id="cd14499">
    <property type="entry name" value="CDC14_C"/>
    <property type="match status" value="1"/>
</dbReference>
<dbReference type="Gene3D" id="3.90.190.10">
    <property type="entry name" value="Protein tyrosine phosphatase superfamily"/>
    <property type="match status" value="2"/>
</dbReference>
<evidence type="ECO:0000259" key="6">
    <source>
        <dbReference type="PROSITE" id="PS50054"/>
    </source>
</evidence>
<feature type="domain" description="Tyrosine-protein phosphatase" evidence="6">
    <location>
        <begin position="211"/>
        <end position="355"/>
    </location>
</feature>
<dbReference type="PROSITE" id="PS50054">
    <property type="entry name" value="TYR_PHOSPHATASE_DUAL"/>
    <property type="match status" value="1"/>
</dbReference>
<dbReference type="SMART" id="SM00195">
    <property type="entry name" value="DSPc"/>
    <property type="match status" value="1"/>
</dbReference>
<dbReference type="SUPFAM" id="SSF52799">
    <property type="entry name" value="(Phosphotyrosine protein) phosphatases II"/>
    <property type="match status" value="2"/>
</dbReference>
<dbReference type="InterPro" id="IPR050561">
    <property type="entry name" value="PTP"/>
</dbReference>
<gene>
    <name evidence="8" type="ORF">TrST_g11532</name>
</gene>
<dbReference type="PANTHER" id="PTHR23339">
    <property type="entry name" value="TYROSINE SPECIFIC PROTEIN PHOSPHATASE AND DUAL SPECIFICITY PROTEIN PHOSPHATASE"/>
    <property type="match status" value="1"/>
</dbReference>
<sequence length="495" mass="53896">MKRTSLSSSILTGPNPRPLETKPILIIPRLAWACSSQNKGLTNTDLPSGGKDVYYFQTDTVLTYEHFFADHGPLNLGQTVRFCRLITTLMSDPNLSNKTIVYVCSSHNHRRSNSIYLICAYCVIVKGMSYKEAYQPFFGLTPPPAPFRDAAFSVCPYPLAVTSAIRGVAKAIELGHFDYETFNVDEYDDMDKLENGDCTWIVKGKLMAFSGPQTKRKEISPGVYTKSIEEFPALFKKYGVTGVIRFNKKLYDRQVLIRNGINHYDLYYEDGGNPTEEIAQKFLKICEGEKGGVAVHCKAGLGRTGTNIGNYMIKHYGYTTDEMIAWCRICRPGSVVGPQQQFCADYEHKLLREGEAFRKRAKAALQGSSNGGGGRMRVDVTPEKPGLGMSGSPEKDALRNLSKMGSNSRQVSTSPIKNRIQARPRTGRGGDGRGLGGGTSSGTMPAVRGSVHTSKSSRSVAGGSMSHARPKSSGGAGAGRSSKAGGGTGGRIYKR</sequence>
<dbReference type="InterPro" id="IPR029260">
    <property type="entry name" value="DSPn"/>
</dbReference>
<evidence type="ECO:0000256" key="1">
    <source>
        <dbReference type="ARBA" id="ARBA00007315"/>
    </source>
</evidence>
<evidence type="ECO:0000256" key="3">
    <source>
        <dbReference type="ARBA" id="ARBA00022801"/>
    </source>
</evidence>
<dbReference type="CDD" id="cd17657">
    <property type="entry name" value="CDC14_N"/>
    <property type="match status" value="1"/>
</dbReference>
<dbReference type="FunFam" id="3.90.190.10:FF:000006">
    <property type="entry name" value="Dual specificity protein phosphatase CDC14B"/>
    <property type="match status" value="1"/>
</dbReference>
<dbReference type="EC" id="3.1.3.48" evidence="2"/>
<reference evidence="9" key="1">
    <citation type="journal article" date="2023" name="Commun. Biol.">
        <title>Genome analysis of Parmales, the sister group of diatoms, reveals the evolutionary specialization of diatoms from phago-mixotrophs to photoautotrophs.</title>
        <authorList>
            <person name="Ban H."/>
            <person name="Sato S."/>
            <person name="Yoshikawa S."/>
            <person name="Yamada K."/>
            <person name="Nakamura Y."/>
            <person name="Ichinomiya M."/>
            <person name="Sato N."/>
            <person name="Blanc-Mathieu R."/>
            <person name="Endo H."/>
            <person name="Kuwata A."/>
            <person name="Ogata H."/>
        </authorList>
    </citation>
    <scope>NUCLEOTIDE SEQUENCE [LARGE SCALE GENOMIC DNA]</scope>
    <source>
        <strain evidence="9">NIES 3701</strain>
    </source>
</reference>
<dbReference type="InterPro" id="IPR016130">
    <property type="entry name" value="Tyr_Pase_AS"/>
</dbReference>
<keyword evidence="3" id="KW-0378">Hydrolase</keyword>
<feature type="compositionally biased region" description="Gly residues" evidence="5">
    <location>
        <begin position="474"/>
        <end position="495"/>
    </location>
</feature>
<name>A0A9W7C907_9STRA</name>
<dbReference type="Proteomes" id="UP001165085">
    <property type="component" value="Unassembled WGS sequence"/>
</dbReference>
<dbReference type="Pfam" id="PF14671">
    <property type="entry name" value="DSPn"/>
    <property type="match status" value="1"/>
</dbReference>
<feature type="compositionally biased region" description="Gly residues" evidence="5">
    <location>
        <begin position="427"/>
        <end position="440"/>
    </location>
</feature>
<dbReference type="InterPro" id="IPR029021">
    <property type="entry name" value="Prot-tyrosine_phosphatase-like"/>
</dbReference>
<evidence type="ECO:0000256" key="4">
    <source>
        <dbReference type="ARBA" id="ARBA00022912"/>
    </source>
</evidence>
<evidence type="ECO:0000259" key="7">
    <source>
        <dbReference type="PROSITE" id="PS50056"/>
    </source>
</evidence>
<dbReference type="PROSITE" id="PS00383">
    <property type="entry name" value="TYR_PHOSPHATASE_1"/>
    <property type="match status" value="1"/>
</dbReference>
<dbReference type="InterPro" id="IPR044506">
    <property type="entry name" value="CDC14_C"/>
</dbReference>